<reference evidence="1" key="1">
    <citation type="submission" date="2020-12" db="EMBL/GenBank/DDBJ databases">
        <title>Pontibaca salina gen. nov., sp. nov., isolated from marine sediment.</title>
        <authorList>
            <person name="Bo J."/>
            <person name="Wang S."/>
            <person name="Song X."/>
            <person name="Du Z."/>
        </authorList>
    </citation>
    <scope>NUCLEOTIDE SEQUENCE</scope>
    <source>
        <strain evidence="1">S1109L</strain>
    </source>
</reference>
<evidence type="ECO:0000313" key="2">
    <source>
        <dbReference type="Proteomes" id="UP000613255"/>
    </source>
</evidence>
<dbReference type="Proteomes" id="UP000613255">
    <property type="component" value="Unassembled WGS sequence"/>
</dbReference>
<name>A0A934HU35_9RHOB</name>
<keyword evidence="2" id="KW-1185">Reference proteome</keyword>
<organism evidence="1 2">
    <name type="scientific">Pontibaca salina</name>
    <dbReference type="NCBI Taxonomy" id="2795731"/>
    <lineage>
        <taxon>Bacteria</taxon>
        <taxon>Pseudomonadati</taxon>
        <taxon>Pseudomonadota</taxon>
        <taxon>Alphaproteobacteria</taxon>
        <taxon>Rhodobacterales</taxon>
        <taxon>Roseobacteraceae</taxon>
        <taxon>Pontibaca</taxon>
    </lineage>
</organism>
<gene>
    <name evidence="1" type="ORF">JAO82_13015</name>
</gene>
<evidence type="ECO:0000313" key="1">
    <source>
        <dbReference type="EMBL" id="MBI6630800.1"/>
    </source>
</evidence>
<dbReference type="RefSeq" id="WP_198686826.1">
    <property type="nucleotide sequence ID" value="NZ_JAEIJD010000014.1"/>
</dbReference>
<proteinExistence type="predicted"/>
<comment type="caution">
    <text evidence="1">The sequence shown here is derived from an EMBL/GenBank/DDBJ whole genome shotgun (WGS) entry which is preliminary data.</text>
</comment>
<protein>
    <submittedName>
        <fullName evidence="1">Uncharacterized protein</fullName>
    </submittedName>
</protein>
<accession>A0A934HU35</accession>
<sequence length="57" mass="6774">MTDEKNTMSDEKIETFFSKLRRLDVEARVNNNTDWMNFDCRVEWLDGHPDTQATAHN</sequence>
<dbReference type="EMBL" id="JAEIJD010000014">
    <property type="protein sequence ID" value="MBI6630800.1"/>
    <property type="molecule type" value="Genomic_DNA"/>
</dbReference>
<dbReference type="AlphaFoldDB" id="A0A934HU35"/>